<dbReference type="GO" id="GO:0008017">
    <property type="term" value="F:microtubule binding"/>
    <property type="evidence" value="ECO:0007669"/>
    <property type="project" value="InterPro"/>
</dbReference>
<evidence type="ECO:0000256" key="3">
    <source>
        <dbReference type="ARBA" id="ARBA00022741"/>
    </source>
</evidence>
<dbReference type="FunFam" id="3.40.850.10:FF:000016">
    <property type="entry name" value="Kinesin-like protein"/>
    <property type="match status" value="1"/>
</dbReference>
<dbReference type="InterPro" id="IPR001752">
    <property type="entry name" value="Kinesin_motor_dom"/>
</dbReference>
<gene>
    <name evidence="11" type="ORF">TorRG33x02_102120</name>
</gene>
<dbReference type="SUPFAM" id="SSF52540">
    <property type="entry name" value="P-loop containing nucleoside triphosphate hydrolases"/>
    <property type="match status" value="1"/>
</dbReference>
<evidence type="ECO:0000256" key="6">
    <source>
        <dbReference type="ARBA" id="ARBA00023175"/>
    </source>
</evidence>
<evidence type="ECO:0000256" key="4">
    <source>
        <dbReference type="ARBA" id="ARBA00022840"/>
    </source>
</evidence>
<keyword evidence="5 8" id="KW-0175">Coiled coil</keyword>
<feature type="region of interest" description="Disordered" evidence="9">
    <location>
        <begin position="1"/>
        <end position="22"/>
    </location>
</feature>
<dbReference type="PANTHER" id="PTHR47968:SF54">
    <property type="entry name" value="KINESIN-LIKE PROTEIN NACK2"/>
    <property type="match status" value="1"/>
</dbReference>
<dbReference type="PROSITE" id="PS00411">
    <property type="entry name" value="KINESIN_MOTOR_1"/>
    <property type="match status" value="1"/>
</dbReference>
<dbReference type="CDD" id="cd01374">
    <property type="entry name" value="KISc_CENP_E"/>
    <property type="match status" value="1"/>
</dbReference>
<evidence type="ECO:0000259" key="10">
    <source>
        <dbReference type="PROSITE" id="PS50067"/>
    </source>
</evidence>
<dbReference type="InterPro" id="IPR021881">
    <property type="entry name" value="NACK_C"/>
</dbReference>
<feature type="compositionally biased region" description="Basic residues" evidence="9">
    <location>
        <begin position="718"/>
        <end position="727"/>
    </location>
</feature>
<dbReference type="InParanoid" id="A0A2P5F7Q1"/>
<feature type="domain" description="Kinesin motor" evidence="10">
    <location>
        <begin position="22"/>
        <end position="356"/>
    </location>
</feature>
<keyword evidence="6 7" id="KW-0505">Motor protein</keyword>
<dbReference type="PROSITE" id="PS50067">
    <property type="entry name" value="KINESIN_MOTOR_2"/>
    <property type="match status" value="1"/>
</dbReference>
<dbReference type="GO" id="GO:0005524">
    <property type="term" value="F:ATP binding"/>
    <property type="evidence" value="ECO:0007669"/>
    <property type="project" value="UniProtKB-UniRule"/>
</dbReference>
<keyword evidence="4 7" id="KW-0067">ATP-binding</keyword>
<comment type="similarity">
    <text evidence="1">Belongs to the TRAFAC class myosin-kinesin ATPase superfamily. Kinesin family. KIN-7 subfamily.</text>
</comment>
<dbReference type="Pfam" id="PF11995">
    <property type="entry name" value="DUF3490"/>
    <property type="match status" value="1"/>
</dbReference>
<feature type="region of interest" description="Disordered" evidence="9">
    <location>
        <begin position="441"/>
        <end position="498"/>
    </location>
</feature>
<feature type="compositionally biased region" description="Basic and acidic residues" evidence="9">
    <location>
        <begin position="1"/>
        <end position="13"/>
    </location>
</feature>
<dbReference type="InterPro" id="IPR027417">
    <property type="entry name" value="P-loop_NTPase"/>
</dbReference>
<dbReference type="GO" id="GO:0003777">
    <property type="term" value="F:microtubule motor activity"/>
    <property type="evidence" value="ECO:0007669"/>
    <property type="project" value="InterPro"/>
</dbReference>
<dbReference type="InterPro" id="IPR019821">
    <property type="entry name" value="Kinesin_motor_CS"/>
</dbReference>
<dbReference type="InterPro" id="IPR036961">
    <property type="entry name" value="Kinesin_motor_dom_sf"/>
</dbReference>
<dbReference type="EMBL" id="JXTC01000055">
    <property type="protein sequence ID" value="PON93822.1"/>
    <property type="molecule type" value="Genomic_DNA"/>
</dbReference>
<sequence length="1043" mass="118299">MNGEVKAEAEVEGQKNSPEEESIVVSVRLRPLNEKELARNDGSDWECVSNNTIAIKSNLSERIMFPTAYTFDRVFGFDSPTKQVYEEGAKEVILSVVKGINCDFYLTNENLRPATIFAYGQTSSGKTYTMNGVTEYAIADIYKYIEMHKEREFVLKFSAMEIYNEAVRDLLSADGTPLRLLDDPEKGTVVEKLTEEVLRDRSHLQELLSICEAQRKIGETSLNETSSRSHQILRLTIQSSAREFRHARSSGALAATVNFVDLAGSERASQTLSAGSRLKEGSHINRSLLTLGTVIRKLSKGRNGHIPYRDSKLTRILQNSLGGNARTAIICTLSPARSHVEQSRNTLFFASCAKEVTTNAKINVVVSDKALVKQLQRELAKMESELRSLTSKPVSYDSAELLREKELLIEQMDKEIKELRKQRDLAESRMESMLQSVVEDQVSSSDEYLGSKGSESASGLRTDNFGIFNPNNHRRQLSETSEDTSTPKFIGSDPSQGWEEISQENKATTEDDICKEVRCIEMDEPRMDQNAVLPVVLPIIPEERAGNSVIIEEKELSEKAGKSTMNKEKKLSPIVTDSSYDALKQKIKEMQRTIDSLINYYPSENSPYSSEACMSSSRSLMLTRSRSCKAVLTSPSSDWSNEAEQNEKDFPRAVQSFWWNSSRSTAGAKFGKLSRKDSHSSTLSAYFETDDTKESDVEETTEKEYFGRANRFKQNLSRSKHGRHTVKLSRNDSRASVLSSRLGTEQTKEIDLGDSSEDFFGREKSLRQKLFQSKYGAKTPRLSRRHSRASVLSAPVDRYDSKDSDSEDTLSVLNFVAEHNIPQHENQYSYNLQQEEEAGKLRGNTEPAGLDSPQGCLQPILSWPFKFERQRQEIIELWDLCHVPLAHRTYFFLLFKGEPSDSVYFEVELRRLSFLKETFSIGSNVKKDSQILTPASSLKMLNREREMLSKQVHKKFTRKEREGLYQKWGIKLKSKQRSLQLARWLWTNTKDIDHLRESALLVAKLVGFVEPGQIPKEIFGLSFLPQAVDRKPFVWKYSMSSKS</sequence>
<keyword evidence="12" id="KW-1185">Reference proteome</keyword>
<dbReference type="OrthoDB" id="3176171at2759"/>
<feature type="region of interest" description="Disordered" evidence="9">
    <location>
        <begin position="716"/>
        <end position="742"/>
    </location>
</feature>
<dbReference type="Proteomes" id="UP000237000">
    <property type="component" value="Unassembled WGS sequence"/>
</dbReference>
<evidence type="ECO:0000256" key="9">
    <source>
        <dbReference type="SAM" id="MobiDB-lite"/>
    </source>
</evidence>
<evidence type="ECO:0000256" key="8">
    <source>
        <dbReference type="SAM" id="Coils"/>
    </source>
</evidence>
<dbReference type="GO" id="GO:0007018">
    <property type="term" value="P:microtubule-based movement"/>
    <property type="evidence" value="ECO:0007669"/>
    <property type="project" value="InterPro"/>
</dbReference>
<accession>A0A2P5F7Q1</accession>
<evidence type="ECO:0000256" key="5">
    <source>
        <dbReference type="ARBA" id="ARBA00023054"/>
    </source>
</evidence>
<evidence type="ECO:0000256" key="2">
    <source>
        <dbReference type="ARBA" id="ARBA00022701"/>
    </source>
</evidence>
<keyword evidence="3 7" id="KW-0547">Nucleotide-binding</keyword>
<protein>
    <submittedName>
        <fullName evidence="11">Kinesin-like protein</fullName>
    </submittedName>
</protein>
<organism evidence="11 12">
    <name type="scientific">Trema orientale</name>
    <name type="common">Charcoal tree</name>
    <name type="synonym">Celtis orientalis</name>
    <dbReference type="NCBI Taxonomy" id="63057"/>
    <lineage>
        <taxon>Eukaryota</taxon>
        <taxon>Viridiplantae</taxon>
        <taxon>Streptophyta</taxon>
        <taxon>Embryophyta</taxon>
        <taxon>Tracheophyta</taxon>
        <taxon>Spermatophyta</taxon>
        <taxon>Magnoliopsida</taxon>
        <taxon>eudicotyledons</taxon>
        <taxon>Gunneridae</taxon>
        <taxon>Pentapetalae</taxon>
        <taxon>rosids</taxon>
        <taxon>fabids</taxon>
        <taxon>Rosales</taxon>
        <taxon>Cannabaceae</taxon>
        <taxon>Trema</taxon>
    </lineage>
</organism>
<dbReference type="GO" id="GO:0005874">
    <property type="term" value="C:microtubule"/>
    <property type="evidence" value="ECO:0007669"/>
    <property type="project" value="UniProtKB-KW"/>
</dbReference>
<proteinExistence type="inferred from homology"/>
<dbReference type="InterPro" id="IPR027640">
    <property type="entry name" value="Kinesin-like_fam"/>
</dbReference>
<name>A0A2P5F7Q1_TREOI</name>
<dbReference type="PANTHER" id="PTHR47968">
    <property type="entry name" value="CENTROMERE PROTEIN E"/>
    <property type="match status" value="1"/>
</dbReference>
<evidence type="ECO:0000256" key="1">
    <source>
        <dbReference type="ARBA" id="ARBA00007310"/>
    </source>
</evidence>
<dbReference type="Pfam" id="PF00225">
    <property type="entry name" value="Kinesin"/>
    <property type="match status" value="1"/>
</dbReference>
<dbReference type="SMART" id="SM00129">
    <property type="entry name" value="KISc"/>
    <property type="match status" value="1"/>
</dbReference>
<comment type="caution">
    <text evidence="11">The sequence shown here is derived from an EMBL/GenBank/DDBJ whole genome shotgun (WGS) entry which is preliminary data.</text>
</comment>
<dbReference type="Gene3D" id="3.40.850.10">
    <property type="entry name" value="Kinesin motor domain"/>
    <property type="match status" value="1"/>
</dbReference>
<dbReference type="FunCoup" id="A0A2P5F7Q1">
    <property type="interactions" value="64"/>
</dbReference>
<evidence type="ECO:0000313" key="12">
    <source>
        <dbReference type="Proteomes" id="UP000237000"/>
    </source>
</evidence>
<keyword evidence="2" id="KW-0493">Microtubule</keyword>
<dbReference type="PRINTS" id="PR00380">
    <property type="entry name" value="KINESINHEAVY"/>
</dbReference>
<feature type="coiled-coil region" evidence="8">
    <location>
        <begin position="365"/>
        <end position="436"/>
    </location>
</feature>
<dbReference type="STRING" id="63057.A0A2P5F7Q1"/>
<evidence type="ECO:0000256" key="7">
    <source>
        <dbReference type="PROSITE-ProRule" id="PRU00283"/>
    </source>
</evidence>
<feature type="binding site" evidence="7">
    <location>
        <begin position="120"/>
        <end position="127"/>
    </location>
    <ligand>
        <name>ATP</name>
        <dbReference type="ChEBI" id="CHEBI:30616"/>
    </ligand>
</feature>
<dbReference type="AlphaFoldDB" id="A0A2P5F7Q1"/>
<reference evidence="12" key="1">
    <citation type="submission" date="2016-06" db="EMBL/GenBank/DDBJ databases">
        <title>Parallel loss of symbiosis genes in relatives of nitrogen-fixing non-legume Parasponia.</title>
        <authorList>
            <person name="Van Velzen R."/>
            <person name="Holmer R."/>
            <person name="Bu F."/>
            <person name="Rutten L."/>
            <person name="Van Zeijl A."/>
            <person name="Liu W."/>
            <person name="Santuari L."/>
            <person name="Cao Q."/>
            <person name="Sharma T."/>
            <person name="Shen D."/>
            <person name="Roswanjaya Y."/>
            <person name="Wardhani T."/>
            <person name="Kalhor M.S."/>
            <person name="Jansen J."/>
            <person name="Van den Hoogen J."/>
            <person name="Gungor B."/>
            <person name="Hartog M."/>
            <person name="Hontelez J."/>
            <person name="Verver J."/>
            <person name="Yang W.-C."/>
            <person name="Schijlen E."/>
            <person name="Repin R."/>
            <person name="Schilthuizen M."/>
            <person name="Schranz E."/>
            <person name="Heidstra R."/>
            <person name="Miyata K."/>
            <person name="Fedorova E."/>
            <person name="Kohlen W."/>
            <person name="Bisseling T."/>
            <person name="Smit S."/>
            <person name="Geurts R."/>
        </authorList>
    </citation>
    <scope>NUCLEOTIDE SEQUENCE [LARGE SCALE GENOMIC DNA]</scope>
    <source>
        <strain evidence="12">cv. RG33-2</strain>
    </source>
</reference>
<evidence type="ECO:0000313" key="11">
    <source>
        <dbReference type="EMBL" id="PON93822.1"/>
    </source>
</evidence>